<reference evidence="4" key="1">
    <citation type="journal article" date="2019" name="Int. J. Syst. Evol. Microbiol.">
        <title>The Global Catalogue of Microorganisms (GCM) 10K type strain sequencing project: providing services to taxonomists for standard genome sequencing and annotation.</title>
        <authorList>
            <consortium name="The Broad Institute Genomics Platform"/>
            <consortium name="The Broad Institute Genome Sequencing Center for Infectious Disease"/>
            <person name="Wu L."/>
            <person name="Ma J."/>
        </authorList>
    </citation>
    <scope>NUCLEOTIDE SEQUENCE [LARGE SCALE GENOMIC DNA]</scope>
    <source>
        <strain evidence="4">JCM 17442</strain>
    </source>
</reference>
<proteinExistence type="predicted"/>
<feature type="region of interest" description="Disordered" evidence="1">
    <location>
        <begin position="1"/>
        <end position="33"/>
    </location>
</feature>
<feature type="compositionally biased region" description="Low complexity" evidence="1">
    <location>
        <begin position="16"/>
        <end position="26"/>
    </location>
</feature>
<feature type="compositionally biased region" description="Low complexity" evidence="1">
    <location>
        <begin position="164"/>
        <end position="173"/>
    </location>
</feature>
<feature type="domain" description="SseB protein N-terminal" evidence="2">
    <location>
        <begin position="46"/>
        <end position="149"/>
    </location>
</feature>
<dbReference type="EMBL" id="BAABAU010000003">
    <property type="protein sequence ID" value="GAA4267012.1"/>
    <property type="molecule type" value="Genomic_DNA"/>
</dbReference>
<gene>
    <name evidence="3" type="ORF">GCM10022256_26240</name>
</gene>
<evidence type="ECO:0000259" key="2">
    <source>
        <dbReference type="Pfam" id="PF07179"/>
    </source>
</evidence>
<evidence type="ECO:0000256" key="1">
    <source>
        <dbReference type="SAM" id="MobiDB-lite"/>
    </source>
</evidence>
<dbReference type="Proteomes" id="UP001501594">
    <property type="component" value="Unassembled WGS sequence"/>
</dbReference>
<organism evidence="3 4">
    <name type="scientific">Frondihabitans peucedani</name>
    <dbReference type="NCBI Taxonomy" id="598626"/>
    <lineage>
        <taxon>Bacteria</taxon>
        <taxon>Bacillati</taxon>
        <taxon>Actinomycetota</taxon>
        <taxon>Actinomycetes</taxon>
        <taxon>Micrococcales</taxon>
        <taxon>Microbacteriaceae</taxon>
        <taxon>Frondihabitans</taxon>
    </lineage>
</organism>
<dbReference type="Pfam" id="PF07179">
    <property type="entry name" value="SseB"/>
    <property type="match status" value="1"/>
</dbReference>
<feature type="region of interest" description="Disordered" evidence="1">
    <location>
        <begin position="164"/>
        <end position="188"/>
    </location>
</feature>
<keyword evidence="4" id="KW-1185">Reference proteome</keyword>
<sequence length="188" mass="19725">MTSSDDTTTPDDAKAPETTAAAPAEAVDTDAADREPTALETAILQGQAGQGDMNDVIGHFVNALVVVPTATEVTDDLNELQPVLFDREGTPMLAVFSHIDRIPEQVAEVASYAVQMPAAELVQAIPAETGLVVNPGSTEGFEMLPEGVQQLANDVRGLVAAMEEAQAEEQQQAPTTPSKIDPSSIPNF</sequence>
<evidence type="ECO:0000313" key="4">
    <source>
        <dbReference type="Proteomes" id="UP001501594"/>
    </source>
</evidence>
<comment type="caution">
    <text evidence="3">The sequence shown here is derived from an EMBL/GenBank/DDBJ whole genome shotgun (WGS) entry which is preliminary data.</text>
</comment>
<dbReference type="InterPro" id="IPR009839">
    <property type="entry name" value="SseB_N"/>
</dbReference>
<accession>A0ABP8E473</accession>
<protein>
    <recommendedName>
        <fullName evidence="2">SseB protein N-terminal domain-containing protein</fullName>
    </recommendedName>
</protein>
<name>A0ABP8E473_9MICO</name>
<evidence type="ECO:0000313" key="3">
    <source>
        <dbReference type="EMBL" id="GAA4267012.1"/>
    </source>
</evidence>
<dbReference type="RefSeq" id="WP_344796901.1">
    <property type="nucleotide sequence ID" value="NZ_BAABAU010000003.1"/>
</dbReference>